<sequence length="71" mass="8383">MRKMQAGMKMKFFSSRPGDLVYHQDRQHQDATDLADASRLRHHRQGTEDLIHLEWSRQLPRRVDMVNPGAQ</sequence>
<dbReference type="EMBL" id="ANJA01001414">
    <property type="protein sequence ID" value="ETO77276.1"/>
    <property type="molecule type" value="Genomic_DNA"/>
</dbReference>
<comment type="caution">
    <text evidence="1">The sequence shown here is derived from an EMBL/GenBank/DDBJ whole genome shotgun (WGS) entry which is preliminary data.</text>
</comment>
<accession>A0A081AEG5</accession>
<organism evidence="1 2">
    <name type="scientific">Phytophthora nicotianae P1976</name>
    <dbReference type="NCBI Taxonomy" id="1317066"/>
    <lineage>
        <taxon>Eukaryota</taxon>
        <taxon>Sar</taxon>
        <taxon>Stramenopiles</taxon>
        <taxon>Oomycota</taxon>
        <taxon>Peronosporomycetes</taxon>
        <taxon>Peronosporales</taxon>
        <taxon>Peronosporaceae</taxon>
        <taxon>Phytophthora</taxon>
    </lineage>
</organism>
<evidence type="ECO:0000313" key="1">
    <source>
        <dbReference type="EMBL" id="ETO77276.1"/>
    </source>
</evidence>
<proteinExistence type="predicted"/>
<protein>
    <submittedName>
        <fullName evidence="1">Uncharacterized protein</fullName>
    </submittedName>
</protein>
<reference evidence="1 2" key="1">
    <citation type="submission" date="2013-11" db="EMBL/GenBank/DDBJ databases">
        <title>The Genome Sequence of Phytophthora parasitica P1976.</title>
        <authorList>
            <consortium name="The Broad Institute Genomics Platform"/>
            <person name="Russ C."/>
            <person name="Tyler B."/>
            <person name="Panabieres F."/>
            <person name="Shan W."/>
            <person name="Tripathy S."/>
            <person name="Grunwald N."/>
            <person name="Machado M."/>
            <person name="Johnson C.S."/>
            <person name="Walker B."/>
            <person name="Young S."/>
            <person name="Zeng Q."/>
            <person name="Gargeya S."/>
            <person name="Fitzgerald M."/>
            <person name="Haas B."/>
            <person name="Abouelleil A."/>
            <person name="Allen A.W."/>
            <person name="Alvarado L."/>
            <person name="Arachchi H.M."/>
            <person name="Berlin A.M."/>
            <person name="Chapman S.B."/>
            <person name="Gainer-Dewar J."/>
            <person name="Goldberg J."/>
            <person name="Griggs A."/>
            <person name="Gujja S."/>
            <person name="Hansen M."/>
            <person name="Howarth C."/>
            <person name="Imamovic A."/>
            <person name="Ireland A."/>
            <person name="Larimer J."/>
            <person name="McCowan C."/>
            <person name="Murphy C."/>
            <person name="Pearson M."/>
            <person name="Poon T.W."/>
            <person name="Priest M."/>
            <person name="Roberts A."/>
            <person name="Saif S."/>
            <person name="Shea T."/>
            <person name="Sisk P."/>
            <person name="Sykes S."/>
            <person name="Wortman J."/>
            <person name="Nusbaum C."/>
            <person name="Birren B."/>
        </authorList>
    </citation>
    <scope>NUCLEOTIDE SEQUENCE [LARGE SCALE GENOMIC DNA]</scope>
    <source>
        <strain evidence="1 2">P1976</strain>
    </source>
</reference>
<evidence type="ECO:0000313" key="2">
    <source>
        <dbReference type="Proteomes" id="UP000028582"/>
    </source>
</evidence>
<dbReference type="Proteomes" id="UP000028582">
    <property type="component" value="Unassembled WGS sequence"/>
</dbReference>
<name>A0A081AEG5_PHYNI</name>
<dbReference type="AlphaFoldDB" id="A0A081AEG5"/>
<gene>
    <name evidence="1" type="ORF">F444_07501</name>
</gene>